<evidence type="ECO:0000256" key="2">
    <source>
        <dbReference type="ARBA" id="ARBA00022840"/>
    </source>
</evidence>
<dbReference type="EMBL" id="OE843633">
    <property type="protein sequence ID" value="CAD7603605.1"/>
    <property type="molecule type" value="Genomic_DNA"/>
</dbReference>
<dbReference type="InterPro" id="IPR027417">
    <property type="entry name" value="P-loop_NTPase"/>
</dbReference>
<sequence>MSRQQQEEKELIILYGYYQKLKYRSDVKHRKKRVWSRDLVVLKQNTITAKRCQKAALQPATCNAALRAVLDMGFNPCSEQAAVHQGRCVAMALFYKKVSKSGGHRDKAPRRAYISNPQIFIKRGLTSSPLNEYELMIAGHLVDPSDIPVSWSDIAGLDDVIQELRETVILPIQKRELFVDSQLAQPPKGKVVQSNIESHSGSVRPQFHMLKVRPHVPEPQGCFQCQFCNTMP</sequence>
<dbReference type="GO" id="GO:0005524">
    <property type="term" value="F:ATP binding"/>
    <property type="evidence" value="ECO:0007669"/>
    <property type="project" value="UniProtKB-KW"/>
</dbReference>
<evidence type="ECO:0000256" key="1">
    <source>
        <dbReference type="ARBA" id="ARBA00022741"/>
    </source>
</evidence>
<evidence type="ECO:0000313" key="3">
    <source>
        <dbReference type="EMBL" id="CAD7603605.1"/>
    </source>
</evidence>
<protein>
    <submittedName>
        <fullName evidence="3">Uncharacterized protein</fullName>
    </submittedName>
</protein>
<name>A0A7R9PPS0_TIMGE</name>
<organism evidence="3">
    <name type="scientific">Timema genevievae</name>
    <name type="common">Walking stick</name>
    <dbReference type="NCBI Taxonomy" id="629358"/>
    <lineage>
        <taxon>Eukaryota</taxon>
        <taxon>Metazoa</taxon>
        <taxon>Ecdysozoa</taxon>
        <taxon>Arthropoda</taxon>
        <taxon>Hexapoda</taxon>
        <taxon>Insecta</taxon>
        <taxon>Pterygota</taxon>
        <taxon>Neoptera</taxon>
        <taxon>Polyneoptera</taxon>
        <taxon>Phasmatodea</taxon>
        <taxon>Timematodea</taxon>
        <taxon>Timematoidea</taxon>
        <taxon>Timematidae</taxon>
        <taxon>Timema</taxon>
    </lineage>
</organism>
<accession>A0A7R9PPS0</accession>
<keyword evidence="1" id="KW-0547">Nucleotide-binding</keyword>
<proteinExistence type="predicted"/>
<dbReference type="PANTHER" id="PTHR45644:SF3">
    <property type="entry name" value="FI08533P-RELATED"/>
    <property type="match status" value="1"/>
</dbReference>
<reference evidence="3" key="1">
    <citation type="submission" date="2020-11" db="EMBL/GenBank/DDBJ databases">
        <authorList>
            <person name="Tran Van P."/>
        </authorList>
    </citation>
    <scope>NUCLEOTIDE SEQUENCE</scope>
</reference>
<dbReference type="GO" id="GO:0140570">
    <property type="term" value="P:extraction of mislocalized protein from mitochondrial outer membrane"/>
    <property type="evidence" value="ECO:0007669"/>
    <property type="project" value="TreeGrafter"/>
</dbReference>
<dbReference type="InterPro" id="IPR051701">
    <property type="entry name" value="Mito_OM_Translocase_MSP1"/>
</dbReference>
<dbReference type="PANTHER" id="PTHR45644">
    <property type="entry name" value="AAA ATPASE, PUTATIVE (AFU_ORTHOLOGUE AFUA_2G12920)-RELATED-RELATED"/>
    <property type="match status" value="1"/>
</dbReference>
<dbReference type="AlphaFoldDB" id="A0A7R9PPS0"/>
<dbReference type="GO" id="GO:0005741">
    <property type="term" value="C:mitochondrial outer membrane"/>
    <property type="evidence" value="ECO:0007669"/>
    <property type="project" value="TreeGrafter"/>
</dbReference>
<dbReference type="Gene3D" id="3.40.50.300">
    <property type="entry name" value="P-loop containing nucleotide triphosphate hydrolases"/>
    <property type="match status" value="1"/>
</dbReference>
<keyword evidence="2" id="KW-0067">ATP-binding</keyword>
<gene>
    <name evidence="3" type="ORF">TGEB3V08_LOCUS8837</name>
</gene>